<feature type="transmembrane region" description="Helical" evidence="2">
    <location>
        <begin position="49"/>
        <end position="71"/>
    </location>
</feature>
<evidence type="ECO:0000313" key="4">
    <source>
        <dbReference type="Proteomes" id="UP000019484"/>
    </source>
</evidence>
<evidence type="ECO:0000256" key="2">
    <source>
        <dbReference type="SAM" id="Phobius"/>
    </source>
</evidence>
<protein>
    <submittedName>
        <fullName evidence="3">Uncharacterized protein</fullName>
    </submittedName>
</protein>
<feature type="transmembrane region" description="Helical" evidence="2">
    <location>
        <begin position="452"/>
        <end position="472"/>
    </location>
</feature>
<sequence length="560" mass="61431">MPRVGYTSLSEQNDGAADPTRRKDNSVNSANETHPSVDVVDTSTRTRQACIAVLALMWLIGLGVVVVGAVAQRMTDKSSDGMEPSTYHHKSLVPFLQLAVSFVVTGLSDVAGLVHSTSLRFTLLSSGRLAFNSNLRLFTSCKSSRIHWWPINVIWAWSLISSYACGSMIVLETVYSFSDTNPDGTIGPSHSYDIVSGYALIFLGLGLLGQASIATWALAVNRFPTWSTNPIQIGAVCQSQGWLSRVPGRSMASVHEVKQTDHHEHAPALPKTRQRCMLEAHFRFRRVLMIAWTVTLVAFLWFAAISVAYQLKGDRGPAWGSFSRSYTNDWSLIPDWVDTTAFLAIPTSLGHSYFSFGPWFLCKYLLTCAFLGGITLNLHIVELVVQASRDESLWRQTATATGLALAKHGAFYTAVTSWQTVGLFVFKGLLHWMFGLMFGLMWEGIEVRIPQACYTAILLFALAAMATAIAIYRPKGPQPATFGHLQTLVDVIDVWPCRQSDPVVTDAGSVDGQDKMASSQVTEQGCTLYWGDKGDDGDGVRHAGTDLIALKPIVMTATYR</sequence>
<keyword evidence="2" id="KW-0812">Transmembrane</keyword>
<name>W9Z027_9EURO</name>
<feature type="transmembrane region" description="Helical" evidence="2">
    <location>
        <begin position="364"/>
        <end position="385"/>
    </location>
</feature>
<dbReference type="EMBL" id="AMWN01000004">
    <property type="protein sequence ID" value="EXJ87869.1"/>
    <property type="molecule type" value="Genomic_DNA"/>
</dbReference>
<feature type="transmembrane region" description="Helical" evidence="2">
    <location>
        <begin position="421"/>
        <end position="440"/>
    </location>
</feature>
<keyword evidence="2" id="KW-0472">Membrane</keyword>
<dbReference type="GeneID" id="19159674"/>
<dbReference type="Proteomes" id="UP000019484">
    <property type="component" value="Unassembled WGS sequence"/>
</dbReference>
<evidence type="ECO:0000313" key="3">
    <source>
        <dbReference type="EMBL" id="EXJ87869.1"/>
    </source>
</evidence>
<organism evidence="3 4">
    <name type="scientific">Capronia coronata CBS 617.96</name>
    <dbReference type="NCBI Taxonomy" id="1182541"/>
    <lineage>
        <taxon>Eukaryota</taxon>
        <taxon>Fungi</taxon>
        <taxon>Dikarya</taxon>
        <taxon>Ascomycota</taxon>
        <taxon>Pezizomycotina</taxon>
        <taxon>Eurotiomycetes</taxon>
        <taxon>Chaetothyriomycetidae</taxon>
        <taxon>Chaetothyriales</taxon>
        <taxon>Herpotrichiellaceae</taxon>
        <taxon>Capronia</taxon>
    </lineage>
</organism>
<dbReference type="AlphaFoldDB" id="W9Z027"/>
<dbReference type="STRING" id="1182541.W9Z027"/>
<dbReference type="RefSeq" id="XP_007723875.1">
    <property type="nucleotide sequence ID" value="XM_007725685.1"/>
</dbReference>
<feature type="transmembrane region" description="Helical" evidence="2">
    <location>
        <begin position="91"/>
        <end position="114"/>
    </location>
</feature>
<feature type="region of interest" description="Disordered" evidence="1">
    <location>
        <begin position="1"/>
        <end position="39"/>
    </location>
</feature>
<feature type="transmembrane region" description="Helical" evidence="2">
    <location>
        <begin position="154"/>
        <end position="177"/>
    </location>
</feature>
<dbReference type="eggNOG" id="ENOG502SHQ7">
    <property type="taxonomic scope" value="Eukaryota"/>
</dbReference>
<dbReference type="HOGENOM" id="CLU_021043_1_0_1"/>
<feature type="transmembrane region" description="Helical" evidence="2">
    <location>
        <begin position="197"/>
        <end position="219"/>
    </location>
</feature>
<evidence type="ECO:0000256" key="1">
    <source>
        <dbReference type="SAM" id="MobiDB-lite"/>
    </source>
</evidence>
<feature type="transmembrane region" description="Helical" evidence="2">
    <location>
        <begin position="287"/>
        <end position="309"/>
    </location>
</feature>
<comment type="caution">
    <text evidence="3">The sequence shown here is derived from an EMBL/GenBank/DDBJ whole genome shotgun (WGS) entry which is preliminary data.</text>
</comment>
<keyword evidence="2" id="KW-1133">Transmembrane helix</keyword>
<gene>
    <name evidence="3" type="ORF">A1O1_04796</name>
</gene>
<keyword evidence="4" id="KW-1185">Reference proteome</keyword>
<accession>W9Z027</accession>
<reference evidence="3 4" key="1">
    <citation type="submission" date="2013-03" db="EMBL/GenBank/DDBJ databases">
        <title>The Genome Sequence of Capronia coronata CBS 617.96.</title>
        <authorList>
            <consortium name="The Broad Institute Genomics Platform"/>
            <person name="Cuomo C."/>
            <person name="de Hoog S."/>
            <person name="Gorbushina A."/>
            <person name="Walker B."/>
            <person name="Young S.K."/>
            <person name="Zeng Q."/>
            <person name="Gargeya S."/>
            <person name="Fitzgerald M."/>
            <person name="Haas B."/>
            <person name="Abouelleil A."/>
            <person name="Allen A.W."/>
            <person name="Alvarado L."/>
            <person name="Arachchi H.M."/>
            <person name="Berlin A.M."/>
            <person name="Chapman S.B."/>
            <person name="Gainer-Dewar J."/>
            <person name="Goldberg J."/>
            <person name="Griggs A."/>
            <person name="Gujja S."/>
            <person name="Hansen M."/>
            <person name="Howarth C."/>
            <person name="Imamovic A."/>
            <person name="Ireland A."/>
            <person name="Larimer J."/>
            <person name="McCowan C."/>
            <person name="Murphy C."/>
            <person name="Pearson M."/>
            <person name="Poon T.W."/>
            <person name="Priest M."/>
            <person name="Roberts A."/>
            <person name="Saif S."/>
            <person name="Shea T."/>
            <person name="Sisk P."/>
            <person name="Sykes S."/>
            <person name="Wortman J."/>
            <person name="Nusbaum C."/>
            <person name="Birren B."/>
        </authorList>
    </citation>
    <scope>NUCLEOTIDE SEQUENCE [LARGE SCALE GENOMIC DNA]</scope>
    <source>
        <strain evidence="3 4">CBS 617.96</strain>
    </source>
</reference>
<dbReference type="OrthoDB" id="2688021at2759"/>
<proteinExistence type="predicted"/>